<reference evidence="8" key="1">
    <citation type="submission" date="2023-07" db="EMBL/GenBank/DDBJ databases">
        <title>Description of three actinobacteria isolated from air of manufacturing shop in a pharmaceutical factory.</title>
        <authorList>
            <person name="Zhang D.-F."/>
        </authorList>
    </citation>
    <scope>NUCLEOTIDE SEQUENCE [LARGE SCALE GENOMIC DNA]</scope>
    <source>
        <strain evidence="8">CCTCC AB 207010</strain>
    </source>
</reference>
<keyword evidence="3 5" id="KW-1133">Transmembrane helix</keyword>
<feature type="transmembrane region" description="Helical" evidence="5">
    <location>
        <begin position="60"/>
        <end position="77"/>
    </location>
</feature>
<protein>
    <submittedName>
        <fullName evidence="7">RDD family protein</fullName>
    </submittedName>
</protein>
<evidence type="ECO:0000256" key="5">
    <source>
        <dbReference type="SAM" id="Phobius"/>
    </source>
</evidence>
<organism evidence="7 8">
    <name type="scientific">Nesterenkonia flava</name>
    <dbReference type="NCBI Taxonomy" id="469799"/>
    <lineage>
        <taxon>Bacteria</taxon>
        <taxon>Bacillati</taxon>
        <taxon>Actinomycetota</taxon>
        <taxon>Actinomycetes</taxon>
        <taxon>Micrococcales</taxon>
        <taxon>Micrococcaceae</taxon>
        <taxon>Nesterenkonia</taxon>
    </lineage>
</organism>
<comment type="caution">
    <text evidence="7">The sequence shown here is derived from an EMBL/GenBank/DDBJ whole genome shotgun (WGS) entry which is preliminary data.</text>
</comment>
<evidence type="ECO:0000256" key="4">
    <source>
        <dbReference type="ARBA" id="ARBA00023136"/>
    </source>
</evidence>
<evidence type="ECO:0000256" key="3">
    <source>
        <dbReference type="ARBA" id="ARBA00022989"/>
    </source>
</evidence>
<evidence type="ECO:0000256" key="1">
    <source>
        <dbReference type="ARBA" id="ARBA00004141"/>
    </source>
</evidence>
<dbReference type="EMBL" id="JAVKGT010000002">
    <property type="protein sequence ID" value="MDR5710782.1"/>
    <property type="molecule type" value="Genomic_DNA"/>
</dbReference>
<evidence type="ECO:0000259" key="6">
    <source>
        <dbReference type="Pfam" id="PF06271"/>
    </source>
</evidence>
<dbReference type="InterPro" id="IPR010432">
    <property type="entry name" value="RDD"/>
</dbReference>
<dbReference type="Pfam" id="PF06271">
    <property type="entry name" value="RDD"/>
    <property type="match status" value="1"/>
</dbReference>
<proteinExistence type="predicted"/>
<dbReference type="PANTHER" id="PTHR38480">
    <property type="entry name" value="SLR0254 PROTEIN"/>
    <property type="match status" value="1"/>
</dbReference>
<name>A0ABU1FR85_9MICC</name>
<dbReference type="Proteomes" id="UP001260872">
    <property type="component" value="Unassembled WGS sequence"/>
</dbReference>
<accession>A0ABU1FR85</accession>
<dbReference type="RefSeq" id="WP_310536173.1">
    <property type="nucleotide sequence ID" value="NZ_BAAAOC010000015.1"/>
</dbReference>
<keyword evidence="8" id="KW-1185">Reference proteome</keyword>
<evidence type="ECO:0000313" key="7">
    <source>
        <dbReference type="EMBL" id="MDR5710782.1"/>
    </source>
</evidence>
<gene>
    <name evidence="7" type="ORF">RH857_01320</name>
</gene>
<keyword evidence="4 5" id="KW-0472">Membrane</keyword>
<dbReference type="PANTHER" id="PTHR38480:SF1">
    <property type="entry name" value="SLR0254 PROTEIN"/>
    <property type="match status" value="1"/>
</dbReference>
<feature type="transmembrane region" description="Helical" evidence="5">
    <location>
        <begin position="31"/>
        <end position="53"/>
    </location>
</feature>
<keyword evidence="2 5" id="KW-0812">Transmembrane</keyword>
<comment type="subcellular location">
    <subcellularLocation>
        <location evidence="1">Membrane</location>
        <topology evidence="1">Multi-pass membrane protein</topology>
    </subcellularLocation>
</comment>
<evidence type="ECO:0000313" key="8">
    <source>
        <dbReference type="Proteomes" id="UP001260872"/>
    </source>
</evidence>
<sequence>MRTVVTGEAVELDLPAVSPLTRGAALLVDLVVYWGALLVIMILLGFFGIPLGLDEAMSTALLFLIFFLCLIVAPVTVETLSRGRSLGKLIFGIRVVREDGGAIRFRHALIRGLVFIGEVYFTLGLGALLFAVFTRRGQRLGDLMAGTFGVRTRQAKHEPLMLPVPQHLRSWAEIADIGQIPDPLAAQVARLLRVYETGGKARNVPALLATADRLARDVGRYATPPAPPCLPAEFLAAVMAARRNREYQRLSAQQQRQSRLTARLHALPYS</sequence>
<feature type="domain" description="RDD" evidence="6">
    <location>
        <begin position="18"/>
        <end position="146"/>
    </location>
</feature>
<evidence type="ECO:0000256" key="2">
    <source>
        <dbReference type="ARBA" id="ARBA00022692"/>
    </source>
</evidence>
<feature type="transmembrane region" description="Helical" evidence="5">
    <location>
        <begin position="113"/>
        <end position="134"/>
    </location>
</feature>